<reference evidence="1 2" key="1">
    <citation type="journal article" date="2022" name="Nat. Genet.">
        <title>Improved pea reference genome and pan-genome highlight genomic features and evolutionary characteristics.</title>
        <authorList>
            <person name="Yang T."/>
            <person name="Liu R."/>
            <person name="Luo Y."/>
            <person name="Hu S."/>
            <person name="Wang D."/>
            <person name="Wang C."/>
            <person name="Pandey M.K."/>
            <person name="Ge S."/>
            <person name="Xu Q."/>
            <person name="Li N."/>
            <person name="Li G."/>
            <person name="Huang Y."/>
            <person name="Saxena R.K."/>
            <person name="Ji Y."/>
            <person name="Li M."/>
            <person name="Yan X."/>
            <person name="He Y."/>
            <person name="Liu Y."/>
            <person name="Wang X."/>
            <person name="Xiang C."/>
            <person name="Varshney R.K."/>
            <person name="Ding H."/>
            <person name="Gao S."/>
            <person name="Zong X."/>
        </authorList>
    </citation>
    <scope>NUCLEOTIDE SEQUENCE [LARGE SCALE GENOMIC DNA]</scope>
    <source>
        <strain evidence="1 2">cv. Zhongwan 6</strain>
    </source>
</reference>
<organism evidence="1 2">
    <name type="scientific">Pisum sativum</name>
    <name type="common">Garden pea</name>
    <name type="synonym">Lathyrus oleraceus</name>
    <dbReference type="NCBI Taxonomy" id="3888"/>
    <lineage>
        <taxon>Eukaryota</taxon>
        <taxon>Viridiplantae</taxon>
        <taxon>Streptophyta</taxon>
        <taxon>Embryophyta</taxon>
        <taxon>Tracheophyta</taxon>
        <taxon>Spermatophyta</taxon>
        <taxon>Magnoliopsida</taxon>
        <taxon>eudicotyledons</taxon>
        <taxon>Gunneridae</taxon>
        <taxon>Pentapetalae</taxon>
        <taxon>rosids</taxon>
        <taxon>fabids</taxon>
        <taxon>Fabales</taxon>
        <taxon>Fabaceae</taxon>
        <taxon>Papilionoideae</taxon>
        <taxon>50 kb inversion clade</taxon>
        <taxon>NPAAA clade</taxon>
        <taxon>Hologalegina</taxon>
        <taxon>IRL clade</taxon>
        <taxon>Fabeae</taxon>
        <taxon>Lathyrus</taxon>
    </lineage>
</organism>
<dbReference type="PANTHER" id="PTHR45786:SF66">
    <property type="entry name" value="HOOK MOTIF PROTEIN, PUTATIVE-RELATED"/>
    <property type="match status" value="1"/>
</dbReference>
<evidence type="ECO:0000313" key="2">
    <source>
        <dbReference type="Proteomes" id="UP001058974"/>
    </source>
</evidence>
<dbReference type="PANTHER" id="PTHR45786">
    <property type="entry name" value="DNA BINDING PROTEIN-LIKE"/>
    <property type="match status" value="1"/>
</dbReference>
<keyword evidence="2" id="KW-1185">Reference proteome</keyword>
<dbReference type="Gramene" id="Psat04G0563200-T1">
    <property type="protein sequence ID" value="KAI5422237.1"/>
    <property type="gene ID" value="KIW84_045632"/>
</dbReference>
<evidence type="ECO:0000313" key="1">
    <source>
        <dbReference type="EMBL" id="KAI5422237.1"/>
    </source>
</evidence>
<dbReference type="Proteomes" id="UP001058974">
    <property type="component" value="Chromosome 4"/>
</dbReference>
<sequence length="220" mass="25008">MPSKNEYSERGWYAARLPWKFYGKKKESAKQGWFHDSCGLLLVCVARFLVNARQGKVKNEGVSEGNGKVRARLENASEVLGLLEQVRLGLHPSQAMLLNAALWYGRLGSGNGQFDTTHSKGRGPPTLRLHGQTCHQIGTLLPVQGLPPQYAKLYIFDTEHEVNNIMDCFRENKFVERDVVTKLKSMLDDCNLHAKVFRMARDMLYVEGQHILRLKAQAYF</sequence>
<accession>A0A9D4XKN8</accession>
<dbReference type="AlphaFoldDB" id="A0A9D4XKN8"/>
<name>A0A9D4XKN8_PEA</name>
<gene>
    <name evidence="1" type="ORF">KIW84_045632</name>
</gene>
<comment type="caution">
    <text evidence="1">The sequence shown here is derived from an EMBL/GenBank/DDBJ whole genome shotgun (WGS) entry which is preliminary data.</text>
</comment>
<proteinExistence type="predicted"/>
<dbReference type="EMBL" id="JAMSHJ010000004">
    <property type="protein sequence ID" value="KAI5422237.1"/>
    <property type="molecule type" value="Genomic_DNA"/>
</dbReference>
<protein>
    <submittedName>
        <fullName evidence="1">Uncharacterized protein</fullName>
    </submittedName>
</protein>